<dbReference type="Pfam" id="PF08240">
    <property type="entry name" value="ADH_N"/>
    <property type="match status" value="1"/>
</dbReference>
<dbReference type="AlphaFoldDB" id="C3NJ11"/>
<accession>C3NJ11</accession>
<dbReference type="PANTHER" id="PTHR43401:SF4">
    <property type="entry name" value="D-ARABINOSE 1-DEHYDROGENASE (NADP(+))"/>
    <property type="match status" value="1"/>
</dbReference>
<name>C3NJ11_SACI1</name>
<keyword evidence="1" id="KW-0521">NADP</keyword>
<evidence type="ECO:0000256" key="3">
    <source>
        <dbReference type="ARBA" id="ARBA00023277"/>
    </source>
</evidence>
<dbReference type="Gene3D" id="3.40.50.720">
    <property type="entry name" value="NAD(P)-binding Rossmann-like Domain"/>
    <property type="match status" value="1"/>
</dbReference>
<sequence length="258" mass="28676">MKIKGIVFKGNRESELKEFQISAIGREQVVIKTIMSTICGSDLHFYRASPEKLGERKNLIAGHEAVGIIYDISSNENEILRKGDRVIAFHRYGCFKCKMCKKGWPQYCENGMSSTLVLGQLYNPWRSSGTFADYFLAPIGVIFRVPNEVDNETASILGCNGITAYQIIRDLRVNDSSSVAITGLGPLGLVAATFLREITDNIIGIETNENRLKLAEKIGINKLIRYHSNVNIENEIRRLNDGSLVDIGIDFSGVPGRS</sequence>
<protein>
    <submittedName>
        <fullName evidence="5">Alcohol dehydrogenase GroES domain protein</fullName>
    </submittedName>
</protein>
<dbReference type="PANTHER" id="PTHR43401">
    <property type="entry name" value="L-THREONINE 3-DEHYDROGENASE"/>
    <property type="match status" value="1"/>
</dbReference>
<keyword evidence="3" id="KW-0119">Carbohydrate metabolism</keyword>
<dbReference type="KEGG" id="sin:YN1551_2097"/>
<dbReference type="GO" id="GO:0051262">
    <property type="term" value="P:protein tetramerization"/>
    <property type="evidence" value="ECO:0007669"/>
    <property type="project" value="UniProtKB-ARBA"/>
</dbReference>
<dbReference type="InterPro" id="IPR013154">
    <property type="entry name" value="ADH-like_N"/>
</dbReference>
<dbReference type="Gene3D" id="3.90.180.10">
    <property type="entry name" value="Medium-chain alcohol dehydrogenases, catalytic domain"/>
    <property type="match status" value="1"/>
</dbReference>
<evidence type="ECO:0000256" key="2">
    <source>
        <dbReference type="ARBA" id="ARBA00023002"/>
    </source>
</evidence>
<dbReference type="SUPFAM" id="SSF51735">
    <property type="entry name" value="NAD(P)-binding Rossmann-fold domains"/>
    <property type="match status" value="1"/>
</dbReference>
<dbReference type="GO" id="GO:0043168">
    <property type="term" value="F:anion binding"/>
    <property type="evidence" value="ECO:0007669"/>
    <property type="project" value="UniProtKB-ARBA"/>
</dbReference>
<feature type="domain" description="Alcohol dehydrogenase-like N-terminal" evidence="4">
    <location>
        <begin position="26"/>
        <end position="146"/>
    </location>
</feature>
<dbReference type="GO" id="GO:0016491">
    <property type="term" value="F:oxidoreductase activity"/>
    <property type="evidence" value="ECO:0007669"/>
    <property type="project" value="UniProtKB-KW"/>
</dbReference>
<keyword evidence="2" id="KW-0560">Oxidoreductase</keyword>
<proteinExistence type="predicted"/>
<dbReference type="InterPro" id="IPR036291">
    <property type="entry name" value="NAD(P)-bd_dom_sf"/>
</dbReference>
<dbReference type="GeneID" id="25394279"/>
<dbReference type="GO" id="GO:0030554">
    <property type="term" value="F:adenyl nucleotide binding"/>
    <property type="evidence" value="ECO:0007669"/>
    <property type="project" value="UniProtKB-ARBA"/>
</dbReference>
<evidence type="ECO:0000259" key="4">
    <source>
        <dbReference type="Pfam" id="PF08240"/>
    </source>
</evidence>
<dbReference type="SUPFAM" id="SSF50129">
    <property type="entry name" value="GroES-like"/>
    <property type="match status" value="1"/>
</dbReference>
<dbReference type="RefSeq" id="WP_012717729.1">
    <property type="nucleotide sequence ID" value="NC_012623.1"/>
</dbReference>
<dbReference type="InterPro" id="IPR011032">
    <property type="entry name" value="GroES-like_sf"/>
</dbReference>
<gene>
    <name evidence="5" type="ordered locus">YN1551_2097</name>
</gene>
<evidence type="ECO:0000313" key="5">
    <source>
        <dbReference type="EMBL" id="ACP49121.1"/>
    </source>
</evidence>
<dbReference type="HOGENOM" id="CLU_026673_11_0_2"/>
<dbReference type="EMBL" id="CP001404">
    <property type="protein sequence ID" value="ACP49121.1"/>
    <property type="molecule type" value="Genomic_DNA"/>
</dbReference>
<dbReference type="InterPro" id="IPR050129">
    <property type="entry name" value="Zn_alcohol_dh"/>
</dbReference>
<dbReference type="Proteomes" id="UP000006818">
    <property type="component" value="Chromosome"/>
</dbReference>
<evidence type="ECO:0000256" key="1">
    <source>
        <dbReference type="ARBA" id="ARBA00022857"/>
    </source>
</evidence>
<evidence type="ECO:0000313" key="6">
    <source>
        <dbReference type="Proteomes" id="UP000006818"/>
    </source>
</evidence>
<organism evidence="5 6">
    <name type="scientific">Saccharolobus islandicus (strain Y.N.15.51 / Yellowstone #2)</name>
    <name type="common">Sulfolobus islandicus</name>
    <dbReference type="NCBI Taxonomy" id="419942"/>
    <lineage>
        <taxon>Archaea</taxon>
        <taxon>Thermoproteota</taxon>
        <taxon>Thermoprotei</taxon>
        <taxon>Sulfolobales</taxon>
        <taxon>Sulfolobaceae</taxon>
        <taxon>Saccharolobus</taxon>
    </lineage>
</organism>
<reference evidence="5 6" key="1">
    <citation type="journal article" date="2009" name="Proc. Natl. Acad. Sci. U.S.A.">
        <title>Biogeography of the Sulfolobus islandicus pan-genome.</title>
        <authorList>
            <person name="Reno M.L."/>
            <person name="Held N.L."/>
            <person name="Fields C.J."/>
            <person name="Burke P.V."/>
            <person name="Whitaker R.J."/>
        </authorList>
    </citation>
    <scope>NUCLEOTIDE SEQUENCE [LARGE SCALE GENOMIC DNA]</scope>
    <source>
        <strain evidence="6">Y.N.15.51 / Yellowstone #2</strain>
    </source>
</reference>